<dbReference type="InterPro" id="IPR043502">
    <property type="entry name" value="DNA/RNA_pol_sf"/>
</dbReference>
<accession>A0A2N9I3V4</accession>
<dbReference type="SUPFAM" id="SSF56672">
    <property type="entry name" value="DNA/RNA polymerases"/>
    <property type="match status" value="1"/>
</dbReference>
<keyword evidence="2" id="KW-0812">Transmembrane</keyword>
<dbReference type="InterPro" id="IPR057670">
    <property type="entry name" value="SH3_retrovirus"/>
</dbReference>
<dbReference type="InterPro" id="IPR036875">
    <property type="entry name" value="Znf_CCHC_sf"/>
</dbReference>
<evidence type="ECO:0000256" key="1">
    <source>
        <dbReference type="SAM" id="MobiDB-lite"/>
    </source>
</evidence>
<proteinExistence type="predicted"/>
<dbReference type="Pfam" id="PF25597">
    <property type="entry name" value="SH3_retrovirus"/>
    <property type="match status" value="1"/>
</dbReference>
<keyword evidence="2" id="KW-1133">Transmembrane helix</keyword>
<dbReference type="InterPro" id="IPR000477">
    <property type="entry name" value="RT_dom"/>
</dbReference>
<dbReference type="AlphaFoldDB" id="A0A2N9I3V4"/>
<dbReference type="EMBL" id="OIVN01004669">
    <property type="protein sequence ID" value="SPD18699.1"/>
    <property type="molecule type" value="Genomic_DNA"/>
</dbReference>
<sequence>MHDDLIGEYETFQNAKDMWDQLKFDFGGISTTRLRSLVLKFEVYRKDPKHTMTEHLRIMSAMIRDLKAVGNVITDEQQVQAVIRSLPDSWSAKRRPNLQPLPPMAGSINQMEFKHKDKGKAARQGGLSTSAPKVNKGANQYKRGKRGAKKNISKVKFYNCNKLGHFPRDCTEPKMVSLSLDLSSIYLGYDFHLSWNGLDILLDDVIFGHGSSTWHARLGHIGKDRMARSVGFVHNTTHKYGKLGPRARKHIFIRYSNNLKGYVMHGEHPNGGMTEIESCDIDFIETDFPNIGDANKDLGLYELEEDEGTLPSSSEGGGLIPHLVIAEDSGSGLQPSESITLAQDSQVRRVSSRGHIPRRHFEIKGNVLLDGSIDKYKACLVAKDYTQREGIDNEDTFSLVTYVLQLAWLVVIITILDLLIGERSRGFYGYLRGTIDHALCYYGEDLRLTSYSDADWASDKDEHKSTLGYAFVLGGGAVSWCSVTAHAEDVVLLYSDSTSALAYAKDPKWIAENQLIVQEILHSFKKSKVKGGFVALKLDLQKAYDWINWGFLKLVLMQFGFSPIFIGWIMEFISSVSFSIMVNGGITEKFHPSRGLRQGDPLSPYLFFLGQEMLSRLIDKVFLYGSISGVKMNVNGMAFTQVTYADDIMFFAKANSREVQILDNCLENYYEWSGQRINRNKSGLICSKMVSRNRVKKKEIKLLLAMEKVQANVKYLGSSLFHSSSRIKDFKFLQDILEARLLGWRCKTLS</sequence>
<feature type="domain" description="Reverse transcriptase" evidence="3">
    <location>
        <begin position="527"/>
        <end position="718"/>
    </location>
</feature>
<dbReference type="Pfam" id="PF00078">
    <property type="entry name" value="RVT_1"/>
    <property type="match status" value="1"/>
</dbReference>
<keyword evidence="2" id="KW-0472">Membrane</keyword>
<feature type="transmembrane region" description="Helical" evidence="2">
    <location>
        <begin position="546"/>
        <end position="570"/>
    </location>
</feature>
<organism evidence="5">
    <name type="scientific">Fagus sylvatica</name>
    <name type="common">Beechnut</name>
    <dbReference type="NCBI Taxonomy" id="28930"/>
    <lineage>
        <taxon>Eukaryota</taxon>
        <taxon>Viridiplantae</taxon>
        <taxon>Streptophyta</taxon>
        <taxon>Embryophyta</taxon>
        <taxon>Tracheophyta</taxon>
        <taxon>Spermatophyta</taxon>
        <taxon>Magnoliopsida</taxon>
        <taxon>eudicotyledons</taxon>
        <taxon>Gunneridae</taxon>
        <taxon>Pentapetalae</taxon>
        <taxon>rosids</taxon>
        <taxon>fabids</taxon>
        <taxon>Fagales</taxon>
        <taxon>Fagaceae</taxon>
        <taxon>Fagus</taxon>
    </lineage>
</organism>
<dbReference type="GO" id="GO:0008270">
    <property type="term" value="F:zinc ion binding"/>
    <property type="evidence" value="ECO:0007669"/>
    <property type="project" value="InterPro"/>
</dbReference>
<gene>
    <name evidence="5" type="ORF">FSB_LOCUS46581</name>
</gene>
<evidence type="ECO:0000313" key="5">
    <source>
        <dbReference type="EMBL" id="SPD18699.1"/>
    </source>
</evidence>
<evidence type="ECO:0000259" key="4">
    <source>
        <dbReference type="Pfam" id="PF25597"/>
    </source>
</evidence>
<protein>
    <submittedName>
        <fullName evidence="5">Uncharacterized protein</fullName>
    </submittedName>
</protein>
<dbReference type="GO" id="GO:0003676">
    <property type="term" value="F:nucleic acid binding"/>
    <property type="evidence" value="ECO:0007669"/>
    <property type="project" value="InterPro"/>
</dbReference>
<dbReference type="PANTHER" id="PTHR33116:SF86">
    <property type="entry name" value="REVERSE TRANSCRIPTASE DOMAIN-CONTAINING PROTEIN"/>
    <property type="match status" value="1"/>
</dbReference>
<dbReference type="PANTHER" id="PTHR33116">
    <property type="entry name" value="REVERSE TRANSCRIPTASE ZINC-BINDING DOMAIN-CONTAINING PROTEIN-RELATED-RELATED"/>
    <property type="match status" value="1"/>
</dbReference>
<name>A0A2N9I3V4_FAGSY</name>
<reference evidence="5" key="1">
    <citation type="submission" date="2018-02" db="EMBL/GenBank/DDBJ databases">
        <authorList>
            <person name="Cohen D.B."/>
            <person name="Kent A.D."/>
        </authorList>
    </citation>
    <scope>NUCLEOTIDE SEQUENCE</scope>
</reference>
<evidence type="ECO:0000256" key="2">
    <source>
        <dbReference type="SAM" id="Phobius"/>
    </source>
</evidence>
<evidence type="ECO:0000259" key="3">
    <source>
        <dbReference type="Pfam" id="PF00078"/>
    </source>
</evidence>
<dbReference type="Pfam" id="PF14223">
    <property type="entry name" value="Retrotran_gag_2"/>
    <property type="match status" value="1"/>
</dbReference>
<feature type="domain" description="Retroviral polymerase SH3-like" evidence="4">
    <location>
        <begin position="230"/>
        <end position="290"/>
    </location>
</feature>
<dbReference type="SUPFAM" id="SSF57756">
    <property type="entry name" value="Retrovirus zinc finger-like domains"/>
    <property type="match status" value="1"/>
</dbReference>
<feature type="region of interest" description="Disordered" evidence="1">
    <location>
        <begin position="115"/>
        <end position="146"/>
    </location>
</feature>
<feature type="transmembrane region" description="Helical" evidence="2">
    <location>
        <begin position="399"/>
        <end position="420"/>
    </location>
</feature>